<evidence type="ECO:0000256" key="2">
    <source>
        <dbReference type="ARBA" id="ARBA00023125"/>
    </source>
</evidence>
<keyword evidence="1" id="KW-0805">Transcription regulation</keyword>
<dbReference type="SUPFAM" id="SSF47413">
    <property type="entry name" value="lambda repressor-like DNA-binding domains"/>
    <property type="match status" value="1"/>
</dbReference>
<dbReference type="InterPro" id="IPR000843">
    <property type="entry name" value="HTH_LacI"/>
</dbReference>
<dbReference type="PANTHER" id="PTHR30146">
    <property type="entry name" value="LACI-RELATED TRANSCRIPTIONAL REPRESSOR"/>
    <property type="match status" value="1"/>
</dbReference>
<dbReference type="PROSITE" id="PS50932">
    <property type="entry name" value="HTH_LACI_2"/>
    <property type="match status" value="1"/>
</dbReference>
<keyword evidence="6" id="KW-1185">Reference proteome</keyword>
<dbReference type="PROSITE" id="PS00356">
    <property type="entry name" value="HTH_LACI_1"/>
    <property type="match status" value="1"/>
</dbReference>
<dbReference type="Gene3D" id="3.40.50.2300">
    <property type="match status" value="2"/>
</dbReference>
<dbReference type="EMBL" id="JBHSGK010000004">
    <property type="protein sequence ID" value="MFC4736187.1"/>
    <property type="molecule type" value="Genomic_DNA"/>
</dbReference>
<protein>
    <submittedName>
        <fullName evidence="5">LacI family DNA-binding transcriptional regulator</fullName>
    </submittedName>
</protein>
<dbReference type="PRINTS" id="PR00036">
    <property type="entry name" value="HTHLACI"/>
</dbReference>
<dbReference type="SUPFAM" id="SSF53822">
    <property type="entry name" value="Periplasmic binding protein-like I"/>
    <property type="match status" value="1"/>
</dbReference>
<dbReference type="InterPro" id="IPR028082">
    <property type="entry name" value="Peripla_BP_I"/>
</dbReference>
<accession>A0ABV9NSE6</accession>
<dbReference type="RefSeq" id="WP_377908836.1">
    <property type="nucleotide sequence ID" value="NZ_JBHSGK010000004.1"/>
</dbReference>
<name>A0ABV9NSE6_9BACI</name>
<dbReference type="CDD" id="cd01542">
    <property type="entry name" value="PBP1_TreR-like"/>
    <property type="match status" value="1"/>
</dbReference>
<dbReference type="InterPro" id="IPR010982">
    <property type="entry name" value="Lambda_DNA-bd_dom_sf"/>
</dbReference>
<dbReference type="CDD" id="cd01392">
    <property type="entry name" value="HTH_LacI"/>
    <property type="match status" value="1"/>
</dbReference>
<dbReference type="Gene3D" id="1.10.260.40">
    <property type="entry name" value="lambda repressor-like DNA-binding domains"/>
    <property type="match status" value="1"/>
</dbReference>
<dbReference type="Proteomes" id="UP001595896">
    <property type="component" value="Unassembled WGS sequence"/>
</dbReference>
<dbReference type="GO" id="GO:0003677">
    <property type="term" value="F:DNA binding"/>
    <property type="evidence" value="ECO:0007669"/>
    <property type="project" value="UniProtKB-KW"/>
</dbReference>
<evidence type="ECO:0000259" key="4">
    <source>
        <dbReference type="PROSITE" id="PS50932"/>
    </source>
</evidence>
<sequence length="329" mass="36423">MVTINDIADKAGVSRTTVSRVLNDSGYVSAEARERVRRIIEETGYRPSEQAKSLRLKRTKVIGVVLPKLFTETSSRMANGLDDVFQQNGYQMLLASSNLNHEQERRQLQLLESRRVDGIILTATNQNEELLATLRAMQVPVVALGQNLPGVSSVYFDDYHAAADLTEHMIQSGKRRIGFIGVDESDYAVGVLRRQGFLDVMNRHGLEVRSEWIRKADFTSECGKAAFEQIAASDSEWPDAVLAVTDRLAVGAMQAAKEKGLQVPEQIGFAGVGATDMSQYVTPALTTIDYKYEEAGREAAQMLLRSLNQQNVEKSVMGYGLLKRDSLSC</sequence>
<proteinExistence type="predicted"/>
<dbReference type="SMART" id="SM00354">
    <property type="entry name" value="HTH_LACI"/>
    <property type="match status" value="1"/>
</dbReference>
<dbReference type="InterPro" id="IPR001761">
    <property type="entry name" value="Peripla_BP/Lac1_sug-bd_dom"/>
</dbReference>
<evidence type="ECO:0000313" key="6">
    <source>
        <dbReference type="Proteomes" id="UP001595896"/>
    </source>
</evidence>
<evidence type="ECO:0000256" key="3">
    <source>
        <dbReference type="ARBA" id="ARBA00023163"/>
    </source>
</evidence>
<dbReference type="PANTHER" id="PTHR30146:SF109">
    <property type="entry name" value="HTH-TYPE TRANSCRIPTIONAL REGULATOR GALS"/>
    <property type="match status" value="1"/>
</dbReference>
<dbReference type="Pfam" id="PF00532">
    <property type="entry name" value="Peripla_BP_1"/>
    <property type="match status" value="1"/>
</dbReference>
<organism evidence="5 6">
    <name type="scientific">Bacillus daqingensis</name>
    <dbReference type="NCBI Taxonomy" id="872396"/>
    <lineage>
        <taxon>Bacteria</taxon>
        <taxon>Bacillati</taxon>
        <taxon>Bacillota</taxon>
        <taxon>Bacilli</taxon>
        <taxon>Bacillales</taxon>
        <taxon>Bacillaceae</taxon>
        <taxon>Bacillus</taxon>
    </lineage>
</organism>
<gene>
    <name evidence="5" type="ORF">ACFO4L_06255</name>
</gene>
<keyword evidence="2 5" id="KW-0238">DNA-binding</keyword>
<evidence type="ECO:0000256" key="1">
    <source>
        <dbReference type="ARBA" id="ARBA00023015"/>
    </source>
</evidence>
<dbReference type="Pfam" id="PF00356">
    <property type="entry name" value="LacI"/>
    <property type="match status" value="1"/>
</dbReference>
<feature type="domain" description="HTH lacI-type" evidence="4">
    <location>
        <begin position="2"/>
        <end position="56"/>
    </location>
</feature>
<comment type="caution">
    <text evidence="5">The sequence shown here is derived from an EMBL/GenBank/DDBJ whole genome shotgun (WGS) entry which is preliminary data.</text>
</comment>
<evidence type="ECO:0000313" key="5">
    <source>
        <dbReference type="EMBL" id="MFC4736187.1"/>
    </source>
</evidence>
<reference evidence="6" key="1">
    <citation type="journal article" date="2019" name="Int. J. Syst. Evol. Microbiol.">
        <title>The Global Catalogue of Microorganisms (GCM) 10K type strain sequencing project: providing services to taxonomists for standard genome sequencing and annotation.</title>
        <authorList>
            <consortium name="The Broad Institute Genomics Platform"/>
            <consortium name="The Broad Institute Genome Sequencing Center for Infectious Disease"/>
            <person name="Wu L."/>
            <person name="Ma J."/>
        </authorList>
    </citation>
    <scope>NUCLEOTIDE SEQUENCE [LARGE SCALE GENOMIC DNA]</scope>
    <source>
        <strain evidence="6">JCM 12165</strain>
    </source>
</reference>
<keyword evidence="3" id="KW-0804">Transcription</keyword>